<comment type="caution">
    <text evidence="1">The sequence shown here is derived from an EMBL/GenBank/DDBJ whole genome shotgun (WGS) entry which is preliminary data.</text>
</comment>
<dbReference type="AlphaFoldDB" id="A0A1F5VLM1"/>
<reference evidence="1 2" key="1">
    <citation type="journal article" date="2016" name="Nat. Commun.">
        <title>Thousands of microbial genomes shed light on interconnected biogeochemical processes in an aquifer system.</title>
        <authorList>
            <person name="Anantharaman K."/>
            <person name="Brown C.T."/>
            <person name="Hug L.A."/>
            <person name="Sharon I."/>
            <person name="Castelle C.J."/>
            <person name="Probst A.J."/>
            <person name="Thomas B.C."/>
            <person name="Singh A."/>
            <person name="Wilkins M.J."/>
            <person name="Karaoz U."/>
            <person name="Brodie E.L."/>
            <person name="Williams K.H."/>
            <person name="Hubbard S.S."/>
            <person name="Banfield J.F."/>
        </authorList>
    </citation>
    <scope>NUCLEOTIDE SEQUENCE [LARGE SCALE GENOMIC DNA]</scope>
</reference>
<accession>A0A1F5VLM1</accession>
<name>A0A1F5VLM1_9BACT</name>
<dbReference type="Proteomes" id="UP000177451">
    <property type="component" value="Unassembled WGS sequence"/>
</dbReference>
<evidence type="ECO:0000313" key="2">
    <source>
        <dbReference type="Proteomes" id="UP000177451"/>
    </source>
</evidence>
<dbReference type="EMBL" id="MFHH01000044">
    <property type="protein sequence ID" value="OGF64314.1"/>
    <property type="molecule type" value="Genomic_DNA"/>
</dbReference>
<evidence type="ECO:0000313" key="1">
    <source>
        <dbReference type="EMBL" id="OGF64314.1"/>
    </source>
</evidence>
<sequence>MRKASAGKDGIESGEQCEKVKTLSSKHGSLDSYNSRLIGLQLCGGYKNAKYYSCKKLNLNLLFKLI</sequence>
<protein>
    <submittedName>
        <fullName evidence="1">Uncharacterized protein</fullName>
    </submittedName>
</protein>
<proteinExistence type="predicted"/>
<organism evidence="1 2">
    <name type="scientific">Candidatus Giovannonibacteria bacterium RIFCSPHIGHO2_02_42_15</name>
    <dbReference type="NCBI Taxonomy" id="1798329"/>
    <lineage>
        <taxon>Bacteria</taxon>
        <taxon>Candidatus Giovannoniibacteriota</taxon>
    </lineage>
</organism>
<gene>
    <name evidence="1" type="ORF">A2Z53_00765</name>
</gene>